<feature type="region of interest" description="Disordered" evidence="9">
    <location>
        <begin position="320"/>
        <end position="349"/>
    </location>
</feature>
<evidence type="ECO:0000256" key="7">
    <source>
        <dbReference type="ARBA" id="ARBA00023242"/>
    </source>
</evidence>
<evidence type="ECO:0000256" key="2">
    <source>
        <dbReference type="ARBA" id="ARBA00004496"/>
    </source>
</evidence>
<dbReference type="InterPro" id="IPR020568">
    <property type="entry name" value="Ribosomal_Su5_D2-typ_SF"/>
</dbReference>
<dbReference type="KEGG" id="clec:106667658"/>
<dbReference type="GO" id="GO:0034475">
    <property type="term" value="P:U4 snRNA 3'-end processing"/>
    <property type="evidence" value="ECO:0007669"/>
    <property type="project" value="TreeGrafter"/>
</dbReference>
<evidence type="ECO:0000256" key="3">
    <source>
        <dbReference type="ARBA" id="ARBA00006678"/>
    </source>
</evidence>
<feature type="domain" description="Exoribonuclease phosphorolytic" evidence="10">
    <location>
        <begin position="31"/>
        <end position="163"/>
    </location>
</feature>
<dbReference type="GO" id="GO:0071038">
    <property type="term" value="P:TRAMP-dependent tRNA surveillance pathway"/>
    <property type="evidence" value="ECO:0007669"/>
    <property type="project" value="TreeGrafter"/>
</dbReference>
<comment type="subcellular location">
    <subcellularLocation>
        <location evidence="2">Cytoplasm</location>
    </subcellularLocation>
    <subcellularLocation>
        <location evidence="1">Nucleus</location>
    </subcellularLocation>
</comment>
<dbReference type="GO" id="GO:0034476">
    <property type="term" value="P:U5 snRNA 3'-end processing"/>
    <property type="evidence" value="ECO:0007669"/>
    <property type="project" value="TreeGrafter"/>
</dbReference>
<dbReference type="InterPro" id="IPR050590">
    <property type="entry name" value="Exosome_comp_Rrp42_subfam"/>
</dbReference>
<keyword evidence="5" id="KW-0963">Cytoplasm</keyword>
<dbReference type="Pfam" id="PF03725">
    <property type="entry name" value="RNase_PH_C"/>
    <property type="match status" value="1"/>
</dbReference>
<evidence type="ECO:0000256" key="6">
    <source>
        <dbReference type="ARBA" id="ARBA00022884"/>
    </source>
</evidence>
<dbReference type="GO" id="GO:0016075">
    <property type="term" value="P:rRNA catabolic process"/>
    <property type="evidence" value="ECO:0007669"/>
    <property type="project" value="TreeGrafter"/>
</dbReference>
<dbReference type="OrthoDB" id="10264038at2759"/>
<dbReference type="GO" id="GO:0000177">
    <property type="term" value="C:cytoplasmic exosome (RNase complex)"/>
    <property type="evidence" value="ECO:0007669"/>
    <property type="project" value="TreeGrafter"/>
</dbReference>
<protein>
    <recommendedName>
        <fullName evidence="4">Exosome complex component RRP45</fullName>
    </recommendedName>
    <alternativeName>
        <fullName evidence="8">Exosome component 9</fullName>
    </alternativeName>
</protein>
<evidence type="ECO:0000256" key="9">
    <source>
        <dbReference type="SAM" id="MobiDB-lite"/>
    </source>
</evidence>
<dbReference type="InterPro" id="IPR033100">
    <property type="entry name" value="Rrp45"/>
</dbReference>
<keyword evidence="13" id="KW-1185">Reference proteome</keyword>
<keyword evidence="7" id="KW-0539">Nucleus</keyword>
<feature type="compositionally biased region" description="Acidic residues" evidence="9">
    <location>
        <begin position="328"/>
        <end position="337"/>
    </location>
</feature>
<dbReference type="GO" id="GO:0000467">
    <property type="term" value="P:exonucleolytic trimming to generate mature 3'-end of 5.8S rRNA from tricistronic rRNA transcript (SSU-rRNA, 5.8S rRNA, LSU-rRNA)"/>
    <property type="evidence" value="ECO:0007669"/>
    <property type="project" value="TreeGrafter"/>
</dbReference>
<dbReference type="GO" id="GO:0000176">
    <property type="term" value="C:nuclear exosome (RNase complex)"/>
    <property type="evidence" value="ECO:0007669"/>
    <property type="project" value="TreeGrafter"/>
</dbReference>
<dbReference type="Proteomes" id="UP000494040">
    <property type="component" value="Unassembled WGS sequence"/>
</dbReference>
<evidence type="ECO:0000313" key="12">
    <source>
        <dbReference type="EnsemblMetazoa" id="XP_014251226.1"/>
    </source>
</evidence>
<dbReference type="Gene3D" id="3.30.230.70">
    <property type="entry name" value="GHMP Kinase, N-terminal domain"/>
    <property type="match status" value="1"/>
</dbReference>
<sequence>MRDTVVSNCEARFLNQAIDNNLRLDGRQFDEYRNLELHFGSEYGCVYVALGETKCLAQVSCELAEPRFIRQNEGNLFINVEISDMVCSNFETGQQSHLQAHANRLLEKCFKDARCIDLEALCIISGEQAWEIRVDVTVLNYDGNIHTCCSVATLAALAHFRTPRVTVEDSVVIVHSLREHEPLPLSLHHFPVLMSFAVFKKGTVTVVDPTELEEKVSEAELVVGVNSYYELCGMHYRGDGIADGGLIVSRAHDAAEAGLKIINTVKACLEKDSALRSAGKGKTPGLTEIIDLDRILSACQDRNSVKLTVNSIGQSLKGLRLMDTGGGDSDEEGEESGESSSSEESKYKKNYASVDKRKGVVLKPMEADRVLKQWVPTGTNNSWDVPNAVIDESAVSSESDDDNDVNYVRTITDEDRIIDKIELSGESEEEEVVVLRGNDMT</sequence>
<dbReference type="EnsemblMetazoa" id="XM_014395740.1">
    <property type="protein sequence ID" value="XP_014251226.1"/>
    <property type="gene ID" value="LOC106667658"/>
</dbReference>
<evidence type="ECO:0000259" key="11">
    <source>
        <dbReference type="Pfam" id="PF03725"/>
    </source>
</evidence>
<dbReference type="CDD" id="cd11368">
    <property type="entry name" value="RNase_PH_RRP45"/>
    <property type="match status" value="1"/>
</dbReference>
<evidence type="ECO:0000256" key="8">
    <source>
        <dbReference type="ARBA" id="ARBA00032660"/>
    </source>
</evidence>
<dbReference type="InterPro" id="IPR027408">
    <property type="entry name" value="PNPase/RNase_PH_dom_sf"/>
</dbReference>
<dbReference type="InterPro" id="IPR015847">
    <property type="entry name" value="ExoRNase_PH_dom2"/>
</dbReference>
<dbReference type="OMA" id="CDIQQPK"/>
<dbReference type="Pfam" id="PF01138">
    <property type="entry name" value="RNase_PH"/>
    <property type="match status" value="1"/>
</dbReference>
<dbReference type="RefSeq" id="XP_014251226.1">
    <property type="nucleotide sequence ID" value="XM_014395740.1"/>
</dbReference>
<reference evidence="12" key="1">
    <citation type="submission" date="2022-01" db="UniProtKB">
        <authorList>
            <consortium name="EnsemblMetazoa"/>
        </authorList>
    </citation>
    <scope>IDENTIFICATION</scope>
</reference>
<dbReference type="GO" id="GO:0035925">
    <property type="term" value="F:mRNA 3'-UTR AU-rich region binding"/>
    <property type="evidence" value="ECO:0007669"/>
    <property type="project" value="TreeGrafter"/>
</dbReference>
<evidence type="ECO:0000313" key="13">
    <source>
        <dbReference type="Proteomes" id="UP000494040"/>
    </source>
</evidence>
<comment type="similarity">
    <text evidence="3">Belongs to the RNase PH family.</text>
</comment>
<dbReference type="SUPFAM" id="SSF54211">
    <property type="entry name" value="Ribosomal protein S5 domain 2-like"/>
    <property type="match status" value="1"/>
</dbReference>
<dbReference type="AlphaFoldDB" id="A0A8I6S0J2"/>
<evidence type="ECO:0000256" key="1">
    <source>
        <dbReference type="ARBA" id="ARBA00004123"/>
    </source>
</evidence>
<dbReference type="GO" id="GO:0071035">
    <property type="term" value="P:nuclear polyadenylation-dependent rRNA catabolic process"/>
    <property type="evidence" value="ECO:0007669"/>
    <property type="project" value="TreeGrafter"/>
</dbReference>
<dbReference type="PANTHER" id="PTHR11097">
    <property type="entry name" value="EXOSOME COMPLEX EXONUCLEASE RIBOSOMAL RNA PROCESSING PROTEIN"/>
    <property type="match status" value="1"/>
</dbReference>
<dbReference type="InterPro" id="IPR036345">
    <property type="entry name" value="ExoRNase_PH_dom2_sf"/>
</dbReference>
<dbReference type="PANTHER" id="PTHR11097:SF14">
    <property type="entry name" value="EXOSOME COMPLEX COMPONENT RRP45"/>
    <property type="match status" value="1"/>
</dbReference>
<accession>A0A8I6S0J2</accession>
<evidence type="ECO:0000256" key="5">
    <source>
        <dbReference type="ARBA" id="ARBA00022490"/>
    </source>
</evidence>
<dbReference type="GO" id="GO:0034473">
    <property type="term" value="P:U1 snRNA 3'-end processing"/>
    <property type="evidence" value="ECO:0007669"/>
    <property type="project" value="TreeGrafter"/>
</dbReference>
<evidence type="ECO:0000259" key="10">
    <source>
        <dbReference type="Pfam" id="PF01138"/>
    </source>
</evidence>
<organism evidence="12 13">
    <name type="scientific">Cimex lectularius</name>
    <name type="common">Bed bug</name>
    <name type="synonym">Acanthia lectularia</name>
    <dbReference type="NCBI Taxonomy" id="79782"/>
    <lineage>
        <taxon>Eukaryota</taxon>
        <taxon>Metazoa</taxon>
        <taxon>Ecdysozoa</taxon>
        <taxon>Arthropoda</taxon>
        <taxon>Hexapoda</taxon>
        <taxon>Insecta</taxon>
        <taxon>Pterygota</taxon>
        <taxon>Neoptera</taxon>
        <taxon>Paraneoptera</taxon>
        <taxon>Hemiptera</taxon>
        <taxon>Heteroptera</taxon>
        <taxon>Panheteroptera</taxon>
        <taxon>Cimicomorpha</taxon>
        <taxon>Cimicidae</taxon>
        <taxon>Cimex</taxon>
    </lineage>
</organism>
<proteinExistence type="inferred from homology"/>
<dbReference type="GO" id="GO:0071028">
    <property type="term" value="P:nuclear mRNA surveillance"/>
    <property type="evidence" value="ECO:0007669"/>
    <property type="project" value="TreeGrafter"/>
</dbReference>
<name>A0A8I6S0J2_CIMLE</name>
<dbReference type="SUPFAM" id="SSF55666">
    <property type="entry name" value="Ribonuclease PH domain 2-like"/>
    <property type="match status" value="1"/>
</dbReference>
<evidence type="ECO:0000256" key="4">
    <source>
        <dbReference type="ARBA" id="ARBA00019572"/>
    </source>
</evidence>
<feature type="domain" description="Exoribonuclease phosphorolytic" evidence="11">
    <location>
        <begin position="189"/>
        <end position="235"/>
    </location>
</feature>
<dbReference type="InterPro" id="IPR001247">
    <property type="entry name" value="ExoRNase_PH_dom1"/>
</dbReference>
<dbReference type="GeneID" id="106667658"/>
<keyword evidence="6" id="KW-0694">RNA-binding</keyword>